<evidence type="ECO:0000313" key="7">
    <source>
        <dbReference type="EMBL" id="MBC8432397.1"/>
    </source>
</evidence>
<feature type="binding site" evidence="5">
    <location>
        <position position="131"/>
    </location>
    <ligand>
        <name>Mg(2+)</name>
        <dbReference type="ChEBI" id="CHEBI:18420"/>
    </ligand>
</feature>
<evidence type="ECO:0000256" key="1">
    <source>
        <dbReference type="ARBA" id="ARBA00001946"/>
    </source>
</evidence>
<evidence type="ECO:0000259" key="6">
    <source>
        <dbReference type="Pfam" id="PF03328"/>
    </source>
</evidence>
<evidence type="ECO:0000256" key="5">
    <source>
        <dbReference type="PIRSR" id="PIRSR015582-2"/>
    </source>
</evidence>
<protein>
    <submittedName>
        <fullName evidence="7">CoA ester lyase</fullName>
    </submittedName>
</protein>
<comment type="cofactor">
    <cofactor evidence="1">
        <name>Mg(2+)</name>
        <dbReference type="ChEBI" id="CHEBI:18420"/>
    </cofactor>
</comment>
<feature type="domain" description="HpcH/HpaI aldolase/citrate lyase" evidence="6">
    <location>
        <begin position="5"/>
        <end position="238"/>
    </location>
</feature>
<keyword evidence="2 5" id="KW-0479">Metal-binding</keyword>
<reference evidence="7 8" key="1">
    <citation type="submission" date="2020-08" db="EMBL/GenBank/DDBJ databases">
        <title>Bridging the membrane lipid divide: bacteria of the FCB group superphylum have the potential to synthesize archaeal ether lipids.</title>
        <authorList>
            <person name="Villanueva L."/>
            <person name="Von Meijenfeldt F.A.B."/>
            <person name="Westbye A.B."/>
            <person name="Yadav S."/>
            <person name="Hopmans E.C."/>
            <person name="Dutilh B.E."/>
            <person name="Sinninghe Damste J.S."/>
        </authorList>
    </citation>
    <scope>NUCLEOTIDE SEQUENCE [LARGE SCALE GENOMIC DNA]</scope>
    <source>
        <strain evidence="7">NIOZ-UU17</strain>
    </source>
</reference>
<accession>A0A8J6TT11</accession>
<dbReference type="InterPro" id="IPR040442">
    <property type="entry name" value="Pyrv_kinase-like_dom_sf"/>
</dbReference>
<dbReference type="InterPro" id="IPR011206">
    <property type="entry name" value="Citrate_lyase_beta/mcl1/mcl2"/>
</dbReference>
<dbReference type="PANTHER" id="PTHR32308:SF10">
    <property type="entry name" value="CITRATE LYASE SUBUNIT BETA"/>
    <property type="match status" value="1"/>
</dbReference>
<dbReference type="AlphaFoldDB" id="A0A8J6TT11"/>
<dbReference type="SUPFAM" id="SSF51621">
    <property type="entry name" value="Phosphoenolpyruvate/pyruvate domain"/>
    <property type="match status" value="1"/>
</dbReference>
<evidence type="ECO:0000256" key="4">
    <source>
        <dbReference type="PIRSR" id="PIRSR015582-1"/>
    </source>
</evidence>
<dbReference type="PIRSF" id="PIRSF015582">
    <property type="entry name" value="Cit_lyase_B"/>
    <property type="match status" value="1"/>
</dbReference>
<feature type="binding site" evidence="4">
    <location>
        <position position="66"/>
    </location>
    <ligand>
        <name>substrate</name>
    </ligand>
</feature>
<evidence type="ECO:0000256" key="3">
    <source>
        <dbReference type="ARBA" id="ARBA00022842"/>
    </source>
</evidence>
<feature type="binding site" evidence="4">
    <location>
        <position position="131"/>
    </location>
    <ligand>
        <name>substrate</name>
    </ligand>
</feature>
<sequence length="305" mass="33758">MKPRRTTLSVPGHIEKMHTKASQSKADVVMLDLEDSVPVEAKERARATVIRSMFALDWQEKTLIFRINGLDTPFGYRDLLEVVEAAGPQIDAVVVPKVDHPGDIHFVCRMLDGIEMQKGFSKRIGIEALIESAAGLEQVSATARASDRLKTLVFGIVDYSVSIGARLVSISGHGEKEEKVYPGHRWNFEMSRIVMAAKAHGLRVIDAPYGNFKDPEGLRRSAAMACALGYDGKWAIHPDQIDIINQVFSPSKEDIARAEKVLAAHREAENKGLGAVAVEGRMVDRATVRLAKQLYEQARYLNMIP</sequence>
<dbReference type="Pfam" id="PF03328">
    <property type="entry name" value="HpcH_HpaI"/>
    <property type="match status" value="1"/>
</dbReference>
<name>A0A8J6TT11_9BACT</name>
<dbReference type="GO" id="GO:0000287">
    <property type="term" value="F:magnesium ion binding"/>
    <property type="evidence" value="ECO:0007669"/>
    <property type="project" value="TreeGrafter"/>
</dbReference>
<gene>
    <name evidence="7" type="ORF">H8D96_10805</name>
</gene>
<dbReference type="Proteomes" id="UP000605201">
    <property type="component" value="Unassembled WGS sequence"/>
</dbReference>
<proteinExistence type="predicted"/>
<dbReference type="EMBL" id="JACNIG010000221">
    <property type="protein sequence ID" value="MBC8432397.1"/>
    <property type="molecule type" value="Genomic_DNA"/>
</dbReference>
<feature type="binding site" evidence="5">
    <location>
        <position position="158"/>
    </location>
    <ligand>
        <name>Mg(2+)</name>
        <dbReference type="ChEBI" id="CHEBI:18420"/>
    </ligand>
</feature>
<keyword evidence="3 5" id="KW-0460">Magnesium</keyword>
<dbReference type="PANTHER" id="PTHR32308">
    <property type="entry name" value="LYASE BETA SUBUNIT, PUTATIVE (AFU_ORTHOLOGUE AFUA_4G13030)-RELATED"/>
    <property type="match status" value="1"/>
</dbReference>
<dbReference type="InterPro" id="IPR015813">
    <property type="entry name" value="Pyrv/PenolPyrv_kinase-like_dom"/>
</dbReference>
<keyword evidence="7" id="KW-0456">Lyase</keyword>
<comment type="caution">
    <text evidence="7">The sequence shown here is derived from an EMBL/GenBank/DDBJ whole genome shotgun (WGS) entry which is preliminary data.</text>
</comment>
<dbReference type="GO" id="GO:0006107">
    <property type="term" value="P:oxaloacetate metabolic process"/>
    <property type="evidence" value="ECO:0007669"/>
    <property type="project" value="TreeGrafter"/>
</dbReference>
<organism evidence="7 8">
    <name type="scientific">Candidatus Desulfatibia vada</name>
    <dbReference type="NCBI Taxonomy" id="2841696"/>
    <lineage>
        <taxon>Bacteria</taxon>
        <taxon>Pseudomonadati</taxon>
        <taxon>Thermodesulfobacteriota</taxon>
        <taxon>Desulfobacteria</taxon>
        <taxon>Desulfobacterales</taxon>
        <taxon>Desulfobacterales incertae sedis</taxon>
        <taxon>Candidatus Desulfatibia</taxon>
    </lineage>
</organism>
<dbReference type="InterPro" id="IPR005000">
    <property type="entry name" value="Aldolase/citrate-lyase_domain"/>
</dbReference>
<dbReference type="Gene3D" id="3.20.20.60">
    <property type="entry name" value="Phosphoenolpyruvate-binding domains"/>
    <property type="match status" value="1"/>
</dbReference>
<evidence type="ECO:0000256" key="2">
    <source>
        <dbReference type="ARBA" id="ARBA00022723"/>
    </source>
</evidence>
<dbReference type="GO" id="GO:0016829">
    <property type="term" value="F:lyase activity"/>
    <property type="evidence" value="ECO:0007669"/>
    <property type="project" value="UniProtKB-KW"/>
</dbReference>
<evidence type="ECO:0000313" key="8">
    <source>
        <dbReference type="Proteomes" id="UP000605201"/>
    </source>
</evidence>